<dbReference type="GO" id="GO:0006260">
    <property type="term" value="P:DNA replication"/>
    <property type="evidence" value="ECO:0007669"/>
    <property type="project" value="UniProtKB-KW"/>
</dbReference>
<keyword evidence="7" id="KW-0235">DNA replication</keyword>
<keyword evidence="6 7" id="KW-0269">Exonuclease</keyword>
<dbReference type="GO" id="GO:0006310">
    <property type="term" value="P:DNA recombination"/>
    <property type="evidence" value="ECO:0007669"/>
    <property type="project" value="UniProtKB-KW"/>
</dbReference>
<evidence type="ECO:0000256" key="1">
    <source>
        <dbReference type="ARBA" id="ARBA00010555"/>
    </source>
</evidence>
<accession>A0A923J323</accession>
<organism evidence="10 11">
    <name type="scientific">Clostridium tetanomorphum</name>
    <dbReference type="NCBI Taxonomy" id="1553"/>
    <lineage>
        <taxon>Bacteria</taxon>
        <taxon>Bacillati</taxon>
        <taxon>Bacillota</taxon>
        <taxon>Clostridia</taxon>
        <taxon>Eubacteriales</taxon>
        <taxon>Clostridiaceae</taxon>
        <taxon>Clostridium</taxon>
    </lineage>
</organism>
<dbReference type="InterPro" id="IPR029052">
    <property type="entry name" value="Metallo-depent_PP-like"/>
</dbReference>
<dbReference type="Gene3D" id="3.60.21.10">
    <property type="match status" value="1"/>
</dbReference>
<evidence type="ECO:0000256" key="3">
    <source>
        <dbReference type="ARBA" id="ARBA00013365"/>
    </source>
</evidence>
<dbReference type="RefSeq" id="WP_035148026.1">
    <property type="nucleotide sequence ID" value="NZ_JAAZWO010000029.1"/>
</dbReference>
<dbReference type="InterPro" id="IPR041796">
    <property type="entry name" value="Mre11_N"/>
</dbReference>
<feature type="domain" description="Nuclease SbcCD subunit D C-terminal" evidence="9">
    <location>
        <begin position="284"/>
        <end position="374"/>
    </location>
</feature>
<comment type="subunit">
    <text evidence="2 7">Heterodimer of SbcC and SbcD.</text>
</comment>
<dbReference type="InterPro" id="IPR004843">
    <property type="entry name" value="Calcineurin-like_PHP"/>
</dbReference>
<feature type="domain" description="Calcineurin-like phosphoesterase" evidence="8">
    <location>
        <begin position="1"/>
        <end position="191"/>
    </location>
</feature>
<dbReference type="InterPro" id="IPR004593">
    <property type="entry name" value="SbcD"/>
</dbReference>
<evidence type="ECO:0000256" key="5">
    <source>
        <dbReference type="ARBA" id="ARBA00022801"/>
    </source>
</evidence>
<evidence type="ECO:0000259" key="8">
    <source>
        <dbReference type="Pfam" id="PF00149"/>
    </source>
</evidence>
<dbReference type="PANTHER" id="PTHR30337:SF0">
    <property type="entry name" value="NUCLEASE SBCCD SUBUNIT D"/>
    <property type="match status" value="1"/>
</dbReference>
<proteinExistence type="inferred from homology"/>
<dbReference type="InterPro" id="IPR026843">
    <property type="entry name" value="SbcD_C"/>
</dbReference>
<dbReference type="Pfam" id="PF12320">
    <property type="entry name" value="SbcD_C"/>
    <property type="match status" value="1"/>
</dbReference>
<gene>
    <name evidence="7" type="primary">sbcD</name>
    <name evidence="10" type="ORF">HGG79_17335</name>
</gene>
<dbReference type="Proteomes" id="UP000563151">
    <property type="component" value="Unassembled WGS sequence"/>
</dbReference>
<comment type="caution">
    <text evidence="10">The sequence shown here is derived from an EMBL/GenBank/DDBJ whole genome shotgun (WGS) entry which is preliminary data.</text>
</comment>
<sequence length="400" mass="46044">MKIVHTGDWHIGKIVNEFSMIEEQEYILKKLINIIEEEEPDALVIAGDLYDRSIPTVEAINLLNKVFNKILLQLKIPILTIAGNHDSGERLSFGSEILIKNGLYIAGILDSDIRKVVLYDESEPVNFYLIPYADPREVRNKFEDKEINNHDTAMKKIIEKIKNGFNENEKNVIVAHGYVTFMKDIDKEITEEENYKRAGLETSDSERPLSIGGTDLIDGKYFEAFNYTALGHLHRPQKVGKDTIRYSGSLLKYSFSEANHKKGVNIVNIKKNGEVTIEFKELIPKRDMRIIKGPINELVNPEVYKKTNTEDFVFAVLTDEGELMDPISKLRTVYSNIMGLSRINMDEREKSKTSASLRYENKSKVKLFQEFYEDIEGIEITKEKIDIIEKVVEEVNREEK</sequence>
<reference evidence="10 11" key="1">
    <citation type="submission" date="2020-04" db="EMBL/GenBank/DDBJ databases">
        <title>Genomic insights into acetone-butanol-ethanol (ABE) fermentation by sequencing solventogenic clostridia strains.</title>
        <authorList>
            <person name="Brown S."/>
        </authorList>
    </citation>
    <scope>NUCLEOTIDE SEQUENCE [LARGE SCALE GENOMIC DNA]</scope>
    <source>
        <strain evidence="10 11">DJ011</strain>
    </source>
</reference>
<evidence type="ECO:0000313" key="10">
    <source>
        <dbReference type="EMBL" id="MBC2399520.1"/>
    </source>
</evidence>
<dbReference type="AlphaFoldDB" id="A0A923J323"/>
<keyword evidence="7" id="KW-0233">DNA recombination</keyword>
<dbReference type="InterPro" id="IPR050535">
    <property type="entry name" value="DNA_Repair-Maintenance_Comp"/>
</dbReference>
<evidence type="ECO:0000259" key="9">
    <source>
        <dbReference type="Pfam" id="PF12320"/>
    </source>
</evidence>
<name>A0A923J323_CLOTT</name>
<evidence type="ECO:0000256" key="6">
    <source>
        <dbReference type="ARBA" id="ARBA00022839"/>
    </source>
</evidence>
<keyword evidence="7" id="KW-0255">Endonuclease</keyword>
<evidence type="ECO:0000256" key="7">
    <source>
        <dbReference type="RuleBase" id="RU363069"/>
    </source>
</evidence>
<dbReference type="GO" id="GO:0008408">
    <property type="term" value="F:3'-5' exonuclease activity"/>
    <property type="evidence" value="ECO:0007669"/>
    <property type="project" value="InterPro"/>
</dbReference>
<protein>
    <recommendedName>
        <fullName evidence="3 7">Nuclease SbcCD subunit D</fullName>
    </recommendedName>
</protein>
<evidence type="ECO:0000256" key="4">
    <source>
        <dbReference type="ARBA" id="ARBA00022722"/>
    </source>
</evidence>
<keyword evidence="5 7" id="KW-0378">Hydrolase</keyword>
<keyword evidence="11" id="KW-1185">Reference proteome</keyword>
<dbReference type="EMBL" id="JAAZWO010000029">
    <property type="protein sequence ID" value="MBC2399520.1"/>
    <property type="molecule type" value="Genomic_DNA"/>
</dbReference>
<dbReference type="CDD" id="cd00840">
    <property type="entry name" value="MPP_Mre11_N"/>
    <property type="match status" value="1"/>
</dbReference>
<dbReference type="NCBIfam" id="TIGR00619">
    <property type="entry name" value="sbcd"/>
    <property type="match status" value="1"/>
</dbReference>
<keyword evidence="4 7" id="KW-0540">Nuclease</keyword>
<evidence type="ECO:0000256" key="2">
    <source>
        <dbReference type="ARBA" id="ARBA00011322"/>
    </source>
</evidence>
<evidence type="ECO:0000313" key="11">
    <source>
        <dbReference type="Proteomes" id="UP000563151"/>
    </source>
</evidence>
<dbReference type="GO" id="GO:0004519">
    <property type="term" value="F:endonuclease activity"/>
    <property type="evidence" value="ECO:0007669"/>
    <property type="project" value="UniProtKB-KW"/>
</dbReference>
<dbReference type="Pfam" id="PF00149">
    <property type="entry name" value="Metallophos"/>
    <property type="match status" value="1"/>
</dbReference>
<comment type="function">
    <text evidence="7">SbcCD cleaves DNA hairpin structures. These structures can inhibit DNA replication and are intermediates in certain DNA recombination reactions. The complex acts as a 3'-&gt;5' double strand exonuclease that can open hairpins. It also has a 5' single-strand endonuclease activity.</text>
</comment>
<dbReference type="SUPFAM" id="SSF56300">
    <property type="entry name" value="Metallo-dependent phosphatases"/>
    <property type="match status" value="1"/>
</dbReference>
<dbReference type="PANTHER" id="PTHR30337">
    <property type="entry name" value="COMPONENT OF ATP-DEPENDENT DSDNA EXONUCLEASE"/>
    <property type="match status" value="1"/>
</dbReference>
<comment type="similarity">
    <text evidence="1 7">Belongs to the SbcD family.</text>
</comment>